<keyword evidence="1" id="KW-0677">Repeat</keyword>
<feature type="repeat" description="ANK" evidence="3">
    <location>
        <begin position="166"/>
        <end position="198"/>
    </location>
</feature>
<reference evidence="5" key="1">
    <citation type="submission" date="2021-02" db="EMBL/GenBank/DDBJ databases">
        <title>First Annotated Genome of the Yellow-green Alga Tribonema minus.</title>
        <authorList>
            <person name="Mahan K.M."/>
        </authorList>
    </citation>
    <scope>NUCLEOTIDE SEQUENCE</scope>
    <source>
        <strain evidence="5">UTEX B ZZ1240</strain>
    </source>
</reference>
<sequence length="297" mass="31542">MGNGPQLTADRVRQEMRVAPEHGNTLPAQEEARAVAGQDVAVKAPTANLAQQSENLTEQMLADYYAKPQADKDDGPARERRWPLYALRKAVGCAQLGLHEAVLDGDAYVVRATALRLGRRNAKLVNERDADGRTALSLAVKIGDENVAVQLIGLPKVDLDAADATTGLTPLHHAVQLNLSRVTSHLCKAGAAADRADAAGMTPLMLACRLGHQDMQAILVETGGASLHARDAAGWTALHYAAYHGEGECADYLLHRGADAAARDARGLAPLDWADAMGYGDVAAYLESYARAAQGRL</sequence>
<dbReference type="SMART" id="SM00248">
    <property type="entry name" value="ANK"/>
    <property type="match status" value="4"/>
</dbReference>
<keyword evidence="6" id="KW-1185">Reference proteome</keyword>
<feature type="repeat" description="ANK" evidence="3">
    <location>
        <begin position="199"/>
        <end position="232"/>
    </location>
</feature>
<evidence type="ECO:0000313" key="5">
    <source>
        <dbReference type="EMBL" id="KAG5174904.1"/>
    </source>
</evidence>
<dbReference type="PANTHER" id="PTHR24198">
    <property type="entry name" value="ANKYRIN REPEAT AND PROTEIN KINASE DOMAIN-CONTAINING PROTEIN"/>
    <property type="match status" value="1"/>
</dbReference>
<evidence type="ECO:0000256" key="4">
    <source>
        <dbReference type="SAM" id="MobiDB-lite"/>
    </source>
</evidence>
<evidence type="ECO:0000256" key="2">
    <source>
        <dbReference type="ARBA" id="ARBA00023043"/>
    </source>
</evidence>
<dbReference type="PANTHER" id="PTHR24198:SF165">
    <property type="entry name" value="ANKYRIN REPEAT-CONTAINING PROTEIN-RELATED"/>
    <property type="match status" value="1"/>
</dbReference>
<dbReference type="InterPro" id="IPR002110">
    <property type="entry name" value="Ankyrin_rpt"/>
</dbReference>
<dbReference type="AlphaFoldDB" id="A0A835YPM3"/>
<feature type="repeat" description="ANK" evidence="3">
    <location>
        <begin position="233"/>
        <end position="265"/>
    </location>
</feature>
<feature type="region of interest" description="Disordered" evidence="4">
    <location>
        <begin position="1"/>
        <end position="26"/>
    </location>
</feature>
<accession>A0A835YPM3</accession>
<evidence type="ECO:0000313" key="6">
    <source>
        <dbReference type="Proteomes" id="UP000664859"/>
    </source>
</evidence>
<keyword evidence="2 3" id="KW-0040">ANK repeat</keyword>
<feature type="compositionally biased region" description="Basic and acidic residues" evidence="4">
    <location>
        <begin position="10"/>
        <end position="20"/>
    </location>
</feature>
<protein>
    <submittedName>
        <fullName evidence="5">Ankyrin repeat-containing domain protein</fullName>
    </submittedName>
</protein>
<dbReference type="SUPFAM" id="SSF48403">
    <property type="entry name" value="Ankyrin repeat"/>
    <property type="match status" value="1"/>
</dbReference>
<gene>
    <name evidence="5" type="ORF">JKP88DRAFT_250541</name>
</gene>
<name>A0A835YPM3_9STRA</name>
<dbReference type="PROSITE" id="PS50297">
    <property type="entry name" value="ANK_REP_REGION"/>
    <property type="match status" value="2"/>
</dbReference>
<evidence type="ECO:0000256" key="1">
    <source>
        <dbReference type="ARBA" id="ARBA00022737"/>
    </source>
</evidence>
<dbReference type="EMBL" id="JAFCMP010000557">
    <property type="protein sequence ID" value="KAG5174904.1"/>
    <property type="molecule type" value="Genomic_DNA"/>
</dbReference>
<dbReference type="Gene3D" id="1.25.40.20">
    <property type="entry name" value="Ankyrin repeat-containing domain"/>
    <property type="match status" value="3"/>
</dbReference>
<evidence type="ECO:0000256" key="3">
    <source>
        <dbReference type="PROSITE-ProRule" id="PRU00023"/>
    </source>
</evidence>
<dbReference type="Proteomes" id="UP000664859">
    <property type="component" value="Unassembled WGS sequence"/>
</dbReference>
<organism evidence="5 6">
    <name type="scientific">Tribonema minus</name>
    <dbReference type="NCBI Taxonomy" id="303371"/>
    <lineage>
        <taxon>Eukaryota</taxon>
        <taxon>Sar</taxon>
        <taxon>Stramenopiles</taxon>
        <taxon>Ochrophyta</taxon>
        <taxon>PX clade</taxon>
        <taxon>Xanthophyceae</taxon>
        <taxon>Tribonematales</taxon>
        <taxon>Tribonemataceae</taxon>
        <taxon>Tribonema</taxon>
    </lineage>
</organism>
<dbReference type="OrthoDB" id="188632at2759"/>
<dbReference type="PROSITE" id="PS50088">
    <property type="entry name" value="ANK_REPEAT"/>
    <property type="match status" value="3"/>
</dbReference>
<dbReference type="Pfam" id="PF12796">
    <property type="entry name" value="Ank_2"/>
    <property type="match status" value="1"/>
</dbReference>
<proteinExistence type="predicted"/>
<comment type="caution">
    <text evidence="5">The sequence shown here is derived from an EMBL/GenBank/DDBJ whole genome shotgun (WGS) entry which is preliminary data.</text>
</comment>
<dbReference type="InterPro" id="IPR036770">
    <property type="entry name" value="Ankyrin_rpt-contain_sf"/>
</dbReference>